<sequence length="143" mass="16277">MSKFAKFMKANKAVKENGFYPATKSLCDEKGNPLDWEFKHITSKENEEIRESCTIDIPVTGKPNMYRPKLKSSLYIQRMIAASVVMPDLFDSELQDSYGVKTPEDLLMAMVDDPGEYNDLAAFVQKFQGFNVSFEDKVNEAKN</sequence>
<gene>
    <name evidence="1" type="ORF">CLOSTASPAR_06281</name>
</gene>
<dbReference type="HOGENOM" id="CLU_114419_3_0_9"/>
<dbReference type="RefSeq" id="WP_007718940.1">
    <property type="nucleotide sequence ID" value="NZ_CP102272.1"/>
</dbReference>
<accession>C0DAH8</accession>
<dbReference type="InterPro" id="IPR038559">
    <property type="entry name" value="XkdN-like_sf"/>
</dbReference>
<dbReference type="Gene3D" id="3.30.2220.30">
    <property type="match status" value="1"/>
</dbReference>
<comment type="caution">
    <text evidence="1">The sequence shown here is derived from an EMBL/GenBank/DDBJ whole genome shotgun (WGS) entry which is preliminary data.</text>
</comment>
<evidence type="ECO:0000313" key="1">
    <source>
        <dbReference type="EMBL" id="EEG51694.1"/>
    </source>
</evidence>
<name>C0DAH8_9FIRM</name>
<dbReference type="Proteomes" id="UP000004756">
    <property type="component" value="Unassembled WGS sequence"/>
</dbReference>
<protein>
    <submittedName>
        <fullName evidence="1">Phage XkdN-like protein</fullName>
    </submittedName>
</protein>
<proteinExistence type="predicted"/>
<evidence type="ECO:0000313" key="2">
    <source>
        <dbReference type="Proteomes" id="UP000004756"/>
    </source>
</evidence>
<dbReference type="EMBL" id="ACCJ01000535">
    <property type="protein sequence ID" value="EEG51694.1"/>
    <property type="molecule type" value="Genomic_DNA"/>
</dbReference>
<dbReference type="Pfam" id="PF08890">
    <property type="entry name" value="Phage_TAC_5"/>
    <property type="match status" value="1"/>
</dbReference>
<dbReference type="InterPro" id="IPR014986">
    <property type="entry name" value="XkdN-like"/>
</dbReference>
<reference evidence="1 2" key="1">
    <citation type="submission" date="2009-02" db="EMBL/GenBank/DDBJ databases">
        <title>Draft genome sequence of Clostridium asparagiforme (DSM 15981).</title>
        <authorList>
            <person name="Sudarsanam P."/>
            <person name="Ley R."/>
            <person name="Guruge J."/>
            <person name="Turnbaugh P.J."/>
            <person name="Mahowald M."/>
            <person name="Liep D."/>
            <person name="Gordon J."/>
        </authorList>
    </citation>
    <scope>NUCLEOTIDE SEQUENCE [LARGE SCALE GENOMIC DNA]</scope>
    <source>
        <strain evidence="1 2">DSM 15981</strain>
    </source>
</reference>
<keyword evidence="2" id="KW-1185">Reference proteome</keyword>
<organism evidence="1 2">
    <name type="scientific">[Clostridium] asparagiforme DSM 15981</name>
    <dbReference type="NCBI Taxonomy" id="518636"/>
    <lineage>
        <taxon>Bacteria</taxon>
        <taxon>Bacillati</taxon>
        <taxon>Bacillota</taxon>
        <taxon>Clostridia</taxon>
        <taxon>Lachnospirales</taxon>
        <taxon>Lachnospiraceae</taxon>
        <taxon>Enterocloster</taxon>
    </lineage>
</organism>
<dbReference type="AlphaFoldDB" id="C0DAH8"/>